<dbReference type="InterPro" id="IPR000182">
    <property type="entry name" value="GNAT_dom"/>
</dbReference>
<evidence type="ECO:0000259" key="3">
    <source>
        <dbReference type="PROSITE" id="PS51186"/>
    </source>
</evidence>
<dbReference type="PANTHER" id="PTHR43877:SF1">
    <property type="entry name" value="ACETYLTRANSFERASE"/>
    <property type="match status" value="1"/>
</dbReference>
<dbReference type="Pfam" id="PF00583">
    <property type="entry name" value="Acetyltransf_1"/>
    <property type="match status" value="1"/>
</dbReference>
<reference evidence="4 5" key="1">
    <citation type="submission" date="2020-03" db="EMBL/GenBank/DDBJ databases">
        <title>Nocardioides sp. nov., isolated from fish.</title>
        <authorList>
            <person name="Hyun D.-W."/>
            <person name="Bae J.-W."/>
        </authorList>
    </citation>
    <scope>NUCLEOTIDE SEQUENCE [LARGE SCALE GENOMIC DNA]</scope>
    <source>
        <strain evidence="4 5">HDW12A</strain>
    </source>
</reference>
<protein>
    <submittedName>
        <fullName evidence="4">GNAT family N-acetyltransferase</fullName>
    </submittedName>
</protein>
<name>A0A6G7YI23_9ACTN</name>
<dbReference type="EMBL" id="CP049866">
    <property type="protein sequence ID" value="QIK76288.1"/>
    <property type="molecule type" value="Genomic_DNA"/>
</dbReference>
<accession>A0A6G7YI23</accession>
<dbReference type="CDD" id="cd04301">
    <property type="entry name" value="NAT_SF"/>
    <property type="match status" value="1"/>
</dbReference>
<dbReference type="InterPro" id="IPR050832">
    <property type="entry name" value="Bact_Acetyltransf"/>
</dbReference>
<dbReference type="Proteomes" id="UP000502035">
    <property type="component" value="Chromosome"/>
</dbReference>
<evidence type="ECO:0000313" key="4">
    <source>
        <dbReference type="EMBL" id="QIK76288.1"/>
    </source>
</evidence>
<keyword evidence="1 4" id="KW-0808">Transferase</keyword>
<organism evidence="4 5">
    <name type="scientific">Nocardioides piscis</name>
    <dbReference type="NCBI Taxonomy" id="2714938"/>
    <lineage>
        <taxon>Bacteria</taxon>
        <taxon>Bacillati</taxon>
        <taxon>Actinomycetota</taxon>
        <taxon>Actinomycetes</taxon>
        <taxon>Propionibacteriales</taxon>
        <taxon>Nocardioidaceae</taxon>
        <taxon>Nocardioides</taxon>
    </lineage>
</organism>
<keyword evidence="2" id="KW-0012">Acyltransferase</keyword>
<sequence length="190" mass="20787">MSMSRTPVQVRPARTTDARALRELWADVLRRGTPQEQMADLERLILDCADREDRYLAVAELDGQVAGAVFLHNTTLTQLNLEPTVLAVSPHVLPEFRRRGVGTALMDAATRFAELQGVATVATAAAASSRDANRFMARLSFTPQATLRAAATSAVRAKLSSRRSSTRQRGSRQVDKVLAARRMGRENVAS</sequence>
<dbReference type="PROSITE" id="PS51186">
    <property type="entry name" value="GNAT"/>
    <property type="match status" value="1"/>
</dbReference>
<keyword evidence="5" id="KW-1185">Reference proteome</keyword>
<dbReference type="SUPFAM" id="SSF55729">
    <property type="entry name" value="Acyl-CoA N-acyltransferases (Nat)"/>
    <property type="match status" value="1"/>
</dbReference>
<dbReference type="RefSeq" id="WP_166319586.1">
    <property type="nucleotide sequence ID" value="NZ_CP049866.1"/>
</dbReference>
<dbReference type="PANTHER" id="PTHR43877">
    <property type="entry name" value="AMINOALKYLPHOSPHONATE N-ACETYLTRANSFERASE-RELATED-RELATED"/>
    <property type="match status" value="1"/>
</dbReference>
<dbReference type="Gene3D" id="3.40.630.30">
    <property type="match status" value="1"/>
</dbReference>
<evidence type="ECO:0000313" key="5">
    <source>
        <dbReference type="Proteomes" id="UP000502035"/>
    </source>
</evidence>
<evidence type="ECO:0000256" key="1">
    <source>
        <dbReference type="ARBA" id="ARBA00022679"/>
    </source>
</evidence>
<dbReference type="InterPro" id="IPR016181">
    <property type="entry name" value="Acyl_CoA_acyltransferase"/>
</dbReference>
<proteinExistence type="predicted"/>
<evidence type="ECO:0000256" key="2">
    <source>
        <dbReference type="ARBA" id="ARBA00023315"/>
    </source>
</evidence>
<dbReference type="AlphaFoldDB" id="A0A6G7YI23"/>
<feature type="domain" description="N-acetyltransferase" evidence="3">
    <location>
        <begin position="8"/>
        <end position="162"/>
    </location>
</feature>
<gene>
    <name evidence="4" type="ORF">G7071_13495</name>
</gene>
<dbReference type="GO" id="GO:0016747">
    <property type="term" value="F:acyltransferase activity, transferring groups other than amino-acyl groups"/>
    <property type="evidence" value="ECO:0007669"/>
    <property type="project" value="InterPro"/>
</dbReference>
<dbReference type="KEGG" id="npi:G7071_13495"/>